<dbReference type="OrthoDB" id="1489153at2"/>
<evidence type="ECO:0000313" key="1">
    <source>
        <dbReference type="EMBL" id="RCR68227.1"/>
    </source>
</evidence>
<dbReference type="NCBIfam" id="TIGR04534">
    <property type="entry name" value="ELWxxDGT_rpt"/>
    <property type="match status" value="6"/>
</dbReference>
<keyword evidence="2" id="KW-1185">Reference proteome</keyword>
<accession>A0A368JKN5</accession>
<evidence type="ECO:0008006" key="3">
    <source>
        <dbReference type="Google" id="ProtNLM"/>
    </source>
</evidence>
<reference evidence="1 2" key="1">
    <citation type="submission" date="2018-07" db="EMBL/GenBank/DDBJ databases">
        <title>Genome analysis of Larkinella rosea.</title>
        <authorList>
            <person name="Zhou Z."/>
            <person name="Wang G."/>
        </authorList>
    </citation>
    <scope>NUCLEOTIDE SEQUENCE [LARGE SCALE GENOMIC DNA]</scope>
    <source>
        <strain evidence="2">zzj9</strain>
    </source>
</reference>
<dbReference type="AlphaFoldDB" id="A0A368JKN5"/>
<dbReference type="EMBL" id="QOWE01000014">
    <property type="protein sequence ID" value="RCR68227.1"/>
    <property type="molecule type" value="Genomic_DNA"/>
</dbReference>
<protein>
    <recommendedName>
        <fullName evidence="3">Hyalin</fullName>
    </recommendedName>
</protein>
<dbReference type="Proteomes" id="UP000253383">
    <property type="component" value="Unassembled WGS sequence"/>
</dbReference>
<organism evidence="1 2">
    <name type="scientific">Larkinella punicea</name>
    <dbReference type="NCBI Taxonomy" id="2315727"/>
    <lineage>
        <taxon>Bacteria</taxon>
        <taxon>Pseudomonadati</taxon>
        <taxon>Bacteroidota</taxon>
        <taxon>Cytophagia</taxon>
        <taxon>Cytophagales</taxon>
        <taxon>Spirosomataceae</taxon>
        <taxon>Larkinella</taxon>
    </lineage>
</organism>
<comment type="caution">
    <text evidence="1">The sequence shown here is derived from an EMBL/GenBank/DDBJ whole genome shotgun (WGS) entry which is preliminary data.</text>
</comment>
<name>A0A368JKN5_9BACT</name>
<dbReference type="InterPro" id="IPR030916">
    <property type="entry name" value="ELWxxDGT_rpt"/>
</dbReference>
<evidence type="ECO:0000313" key="2">
    <source>
        <dbReference type="Proteomes" id="UP000253383"/>
    </source>
</evidence>
<gene>
    <name evidence="1" type="ORF">DUE52_17650</name>
</gene>
<sequence length="789" mass="83296">MSPIIRSDSPVVNLRSCPASFLLSFTPSLRSPHHLLLNTMKKSTFIHLVLGCWISFVSTFSVQAQAPLSLKTFPGGITEIIQYNGALYFNANDGINGAELWKSDGTAAGTVLLKDINPGAASSSPVRMIVVNNTLFFAANNGTNGQELWKSNGTAAGTVLVKDIRSGGYESIPAWMTDVNGTLFFRANNGTHGSEIWKTDGTEAGTVLVKDINYGTADGDPQYLTNVNGTLFFKANNGTNGSELWKSDGTSFGTVLVKDIYTGASGSNIAYSANINGTLYFAAWTSATGSELWKSDGTAAGTVLVKDIHAGPSPSEVSFLTNLNGVAYFKAYEPNAGIELWKSNGSAPGTTLLKDILPGAPGEANGVPGFLTVVNNQIFFTANTFGKGRELWKTDGTTAGTALVKDINPGQEASDATSFAEMGGVLYMSAKTATTGFELWKSDGTEAGTFPIADINPGVPDSSPYELTPLNGVLYFAATGSNGTKQLFRLNPCVSPPAPNLASGGQNKVTVTQNAPAVVLTASNCSGQLNWSGPNNATGTGNITVPTSATGTFVYTAHCVVSGCISPASSATVIVQPAVNNPGPGPVVTGNFEGYLDKVECGTMRGWVWDKNLPNTVMKVEFFANGNSIGTIDANIFRQDLKDSGKGNGIHAYSFPTPATLKNGQTYSISAKVFNSNYVLKWAPKNLTCPNGSRIATESAETQKPLDVVVLGNPVQNEQVEVEVRGAEGQPLRLLLTDLQGRVLAEKEVVRASEVEHQRFSVHHAAPSILLLRVASLRQSQTVKILKAN</sequence>
<proteinExistence type="predicted"/>